<proteinExistence type="inferred from homology"/>
<dbReference type="Proteomes" id="UP001142393">
    <property type="component" value="Unassembled WGS sequence"/>
</dbReference>
<gene>
    <name evidence="4" type="ORF">DFH05DRAFT_1544294</name>
</gene>
<dbReference type="PANTHER" id="PTHR11225">
    <property type="entry name" value="NUCLEAR PORE COMPLEX PROTEIN NUP93 NUCLEOPORIN NUP93 DEAD EYE PROTEIN"/>
    <property type="match status" value="1"/>
</dbReference>
<name>A0A9W8TWQ9_9AGAR</name>
<evidence type="ECO:0000256" key="2">
    <source>
        <dbReference type="ARBA" id="ARBA00010186"/>
    </source>
</evidence>
<protein>
    <submittedName>
        <fullName evidence="4">Uncharacterized protein</fullName>
    </submittedName>
</protein>
<evidence type="ECO:0000313" key="4">
    <source>
        <dbReference type="EMBL" id="KAJ3743173.1"/>
    </source>
</evidence>
<keyword evidence="3" id="KW-0539">Nucleus</keyword>
<dbReference type="PANTHER" id="PTHR11225:SF4">
    <property type="entry name" value="NUCLEAR PORE COMPLEX PROTEIN NUP93"/>
    <property type="match status" value="1"/>
</dbReference>
<dbReference type="GO" id="GO:0005643">
    <property type="term" value="C:nuclear pore"/>
    <property type="evidence" value="ECO:0007669"/>
    <property type="project" value="InterPro"/>
</dbReference>
<accession>A0A9W8TWQ9</accession>
<keyword evidence="5" id="KW-1185">Reference proteome</keyword>
<evidence type="ECO:0000256" key="1">
    <source>
        <dbReference type="ARBA" id="ARBA00004259"/>
    </source>
</evidence>
<dbReference type="AlphaFoldDB" id="A0A9W8TWQ9"/>
<reference evidence="4 5" key="1">
    <citation type="journal article" date="2023" name="Proc. Natl. Acad. Sci. U.S.A.">
        <title>A global phylogenomic analysis of the shiitake genus Lentinula.</title>
        <authorList>
            <person name="Sierra-Patev S."/>
            <person name="Min B."/>
            <person name="Naranjo-Ortiz M."/>
            <person name="Looney B."/>
            <person name="Konkel Z."/>
            <person name="Slot J.C."/>
            <person name="Sakamoto Y."/>
            <person name="Steenwyk J.L."/>
            <person name="Rokas A."/>
            <person name="Carro J."/>
            <person name="Camarero S."/>
            <person name="Ferreira P."/>
            <person name="Molpeceres G."/>
            <person name="Ruiz-Duenas F.J."/>
            <person name="Serrano A."/>
            <person name="Henrissat B."/>
            <person name="Drula E."/>
            <person name="Hughes K.W."/>
            <person name="Mata J.L."/>
            <person name="Ishikawa N.K."/>
            <person name="Vargas-Isla R."/>
            <person name="Ushijima S."/>
            <person name="Smith C.A."/>
            <person name="Donoghue J."/>
            <person name="Ahrendt S."/>
            <person name="Andreopoulos W."/>
            <person name="He G."/>
            <person name="LaButti K."/>
            <person name="Lipzen A."/>
            <person name="Ng V."/>
            <person name="Riley R."/>
            <person name="Sandor L."/>
            <person name="Barry K."/>
            <person name="Martinez A.T."/>
            <person name="Xiao Y."/>
            <person name="Gibbons J.G."/>
            <person name="Terashima K."/>
            <person name="Grigoriev I.V."/>
            <person name="Hibbett D."/>
        </authorList>
    </citation>
    <scope>NUCLEOTIDE SEQUENCE [LARGE SCALE GENOMIC DNA]</scope>
    <source>
        <strain evidence="4 5">TFB7810</strain>
    </source>
</reference>
<sequence length="193" mass="21075">MANDLLAQASVDSSALSQSIAHLNASTTFSSSSLQPLPDTGNLISTIEHGRKETQESFYCLLEDRTARDWEKKKAEIIRETGLCTSGFQSYNIYHVVSGINNENVELNDEETGPGLRTSLTSNTQQNDRTVVALNSARLGGTSYPIIHALTDGANDNNQTTFMFTFLVKITQEPLSLPPLEHGSAHILNSPCF</sequence>
<evidence type="ECO:0000313" key="5">
    <source>
        <dbReference type="Proteomes" id="UP001142393"/>
    </source>
</evidence>
<evidence type="ECO:0000256" key="3">
    <source>
        <dbReference type="ARBA" id="ARBA00023242"/>
    </source>
</evidence>
<dbReference type="GO" id="GO:0017056">
    <property type="term" value="F:structural constituent of nuclear pore"/>
    <property type="evidence" value="ECO:0007669"/>
    <property type="project" value="InterPro"/>
</dbReference>
<comment type="similarity">
    <text evidence="2">Belongs to the nucleoporin interacting component (NIC) family.</text>
</comment>
<organism evidence="4 5">
    <name type="scientific">Lentinula detonsa</name>
    <dbReference type="NCBI Taxonomy" id="2804962"/>
    <lineage>
        <taxon>Eukaryota</taxon>
        <taxon>Fungi</taxon>
        <taxon>Dikarya</taxon>
        <taxon>Basidiomycota</taxon>
        <taxon>Agaricomycotina</taxon>
        <taxon>Agaricomycetes</taxon>
        <taxon>Agaricomycetidae</taxon>
        <taxon>Agaricales</taxon>
        <taxon>Marasmiineae</taxon>
        <taxon>Omphalotaceae</taxon>
        <taxon>Lentinula</taxon>
    </lineage>
</organism>
<dbReference type="GO" id="GO:0006606">
    <property type="term" value="P:protein import into nucleus"/>
    <property type="evidence" value="ECO:0007669"/>
    <property type="project" value="TreeGrafter"/>
</dbReference>
<comment type="caution">
    <text evidence="4">The sequence shown here is derived from an EMBL/GenBank/DDBJ whole genome shotgun (WGS) entry which is preliminary data.</text>
</comment>
<dbReference type="InterPro" id="IPR007231">
    <property type="entry name" value="Nucleoporin_int_Nup93/Nic96"/>
</dbReference>
<dbReference type="GO" id="GO:0016973">
    <property type="term" value="P:poly(A)+ mRNA export from nucleus"/>
    <property type="evidence" value="ECO:0007669"/>
    <property type="project" value="TreeGrafter"/>
</dbReference>
<comment type="subcellular location">
    <subcellularLocation>
        <location evidence="1">Nucleus envelope</location>
    </subcellularLocation>
</comment>
<dbReference type="EMBL" id="JANVFU010000009">
    <property type="protein sequence ID" value="KAJ3743173.1"/>
    <property type="molecule type" value="Genomic_DNA"/>
</dbReference>